<keyword evidence="2" id="KW-0472">Membrane</keyword>
<feature type="transmembrane region" description="Helical" evidence="2">
    <location>
        <begin position="122"/>
        <end position="139"/>
    </location>
</feature>
<dbReference type="EnsemblPlants" id="OB08G29450.1">
    <property type="protein sequence ID" value="OB08G29450.1"/>
    <property type="gene ID" value="OB08G29450"/>
</dbReference>
<dbReference type="AlphaFoldDB" id="J3MV14"/>
<dbReference type="HOGENOM" id="CLU_1663467_0_0_1"/>
<keyword evidence="2" id="KW-0812">Transmembrane</keyword>
<accession>J3MV14</accession>
<evidence type="ECO:0000313" key="3">
    <source>
        <dbReference type="EnsemblPlants" id="OB08G29450.1"/>
    </source>
</evidence>
<sequence>MDLGSHAAPARAPDLHKILLAARGEETKEGESDGQREEEEKTGRGCRLSAISVFPRGQRQGCSTASKPPIVSFFREISENAFLQTKIVYAKKMEPLVSVVEIMDDVVVLTMMAASMTPFSKLIGSLAFVLFFSVVAGLVRMRDLKWTFFNEKCFWAVLL</sequence>
<name>J3MV14_ORYBR</name>
<proteinExistence type="predicted"/>
<keyword evidence="2" id="KW-1133">Transmembrane helix</keyword>
<reference evidence="3" key="1">
    <citation type="journal article" date="2013" name="Nat. Commun.">
        <title>Whole-genome sequencing of Oryza brachyantha reveals mechanisms underlying Oryza genome evolution.</title>
        <authorList>
            <person name="Chen J."/>
            <person name="Huang Q."/>
            <person name="Gao D."/>
            <person name="Wang J."/>
            <person name="Lang Y."/>
            <person name="Liu T."/>
            <person name="Li B."/>
            <person name="Bai Z."/>
            <person name="Luis Goicoechea J."/>
            <person name="Liang C."/>
            <person name="Chen C."/>
            <person name="Zhang W."/>
            <person name="Sun S."/>
            <person name="Liao Y."/>
            <person name="Zhang X."/>
            <person name="Yang L."/>
            <person name="Song C."/>
            <person name="Wang M."/>
            <person name="Shi J."/>
            <person name="Liu G."/>
            <person name="Liu J."/>
            <person name="Zhou H."/>
            <person name="Zhou W."/>
            <person name="Yu Q."/>
            <person name="An N."/>
            <person name="Chen Y."/>
            <person name="Cai Q."/>
            <person name="Wang B."/>
            <person name="Liu B."/>
            <person name="Min J."/>
            <person name="Huang Y."/>
            <person name="Wu H."/>
            <person name="Li Z."/>
            <person name="Zhang Y."/>
            <person name="Yin Y."/>
            <person name="Song W."/>
            <person name="Jiang J."/>
            <person name="Jackson S.A."/>
            <person name="Wing R.A."/>
            <person name="Wang J."/>
            <person name="Chen M."/>
        </authorList>
    </citation>
    <scope>NUCLEOTIDE SEQUENCE [LARGE SCALE GENOMIC DNA]</scope>
    <source>
        <strain evidence="3">cv. IRGC 101232</strain>
    </source>
</reference>
<reference evidence="3" key="2">
    <citation type="submission" date="2013-04" db="UniProtKB">
        <authorList>
            <consortium name="EnsemblPlants"/>
        </authorList>
    </citation>
    <scope>IDENTIFICATION</scope>
</reference>
<keyword evidence="4" id="KW-1185">Reference proteome</keyword>
<dbReference type="Proteomes" id="UP000006038">
    <property type="component" value="Chromosome 8"/>
</dbReference>
<protein>
    <submittedName>
        <fullName evidence="3">Uncharacterized protein</fullName>
    </submittedName>
</protein>
<dbReference type="Gramene" id="OB08G29450.1">
    <property type="protein sequence ID" value="OB08G29450.1"/>
    <property type="gene ID" value="OB08G29450"/>
</dbReference>
<evidence type="ECO:0000313" key="4">
    <source>
        <dbReference type="Proteomes" id="UP000006038"/>
    </source>
</evidence>
<evidence type="ECO:0000256" key="2">
    <source>
        <dbReference type="SAM" id="Phobius"/>
    </source>
</evidence>
<organism evidence="3">
    <name type="scientific">Oryza brachyantha</name>
    <name type="common">malo sina</name>
    <dbReference type="NCBI Taxonomy" id="4533"/>
    <lineage>
        <taxon>Eukaryota</taxon>
        <taxon>Viridiplantae</taxon>
        <taxon>Streptophyta</taxon>
        <taxon>Embryophyta</taxon>
        <taxon>Tracheophyta</taxon>
        <taxon>Spermatophyta</taxon>
        <taxon>Magnoliopsida</taxon>
        <taxon>Liliopsida</taxon>
        <taxon>Poales</taxon>
        <taxon>Poaceae</taxon>
        <taxon>BOP clade</taxon>
        <taxon>Oryzoideae</taxon>
        <taxon>Oryzeae</taxon>
        <taxon>Oryzinae</taxon>
        <taxon>Oryza</taxon>
    </lineage>
</organism>
<evidence type="ECO:0000256" key="1">
    <source>
        <dbReference type="SAM" id="MobiDB-lite"/>
    </source>
</evidence>
<feature type="region of interest" description="Disordered" evidence="1">
    <location>
        <begin position="23"/>
        <end position="43"/>
    </location>
</feature>